<keyword evidence="3" id="KW-1185">Reference proteome</keyword>
<dbReference type="EMBL" id="BAABEO010000026">
    <property type="protein sequence ID" value="GAA3699937.1"/>
    <property type="molecule type" value="Genomic_DNA"/>
</dbReference>
<comment type="caution">
    <text evidence="2">The sequence shown here is derived from an EMBL/GenBank/DDBJ whole genome shotgun (WGS) entry which is preliminary data.</text>
</comment>
<feature type="region of interest" description="Disordered" evidence="1">
    <location>
        <begin position="1"/>
        <end position="25"/>
    </location>
</feature>
<protein>
    <submittedName>
        <fullName evidence="2">Uncharacterized protein</fullName>
    </submittedName>
</protein>
<proteinExistence type="predicted"/>
<dbReference type="RefSeq" id="WP_345153791.1">
    <property type="nucleotide sequence ID" value="NZ_BAABEO010000026.1"/>
</dbReference>
<sequence length="43" mass="5211">MTVKRQSSKRNQAAPKWWNTSYNPEPRLRDETQIPVQMLLRVR</sequence>
<gene>
    <name evidence="2" type="ORF">GCM10023081_40940</name>
</gene>
<organism evidence="2 3">
    <name type="scientific">Arthrobacter ginkgonis</name>
    <dbReference type="NCBI Taxonomy" id="1630594"/>
    <lineage>
        <taxon>Bacteria</taxon>
        <taxon>Bacillati</taxon>
        <taxon>Actinomycetota</taxon>
        <taxon>Actinomycetes</taxon>
        <taxon>Micrococcales</taxon>
        <taxon>Micrococcaceae</taxon>
        <taxon>Arthrobacter</taxon>
    </lineage>
</organism>
<evidence type="ECO:0000313" key="3">
    <source>
        <dbReference type="Proteomes" id="UP001500752"/>
    </source>
</evidence>
<dbReference type="Proteomes" id="UP001500752">
    <property type="component" value="Unassembled WGS sequence"/>
</dbReference>
<evidence type="ECO:0000256" key="1">
    <source>
        <dbReference type="SAM" id="MobiDB-lite"/>
    </source>
</evidence>
<reference evidence="3" key="1">
    <citation type="journal article" date="2019" name="Int. J. Syst. Evol. Microbiol.">
        <title>The Global Catalogue of Microorganisms (GCM) 10K type strain sequencing project: providing services to taxonomists for standard genome sequencing and annotation.</title>
        <authorList>
            <consortium name="The Broad Institute Genomics Platform"/>
            <consortium name="The Broad Institute Genome Sequencing Center for Infectious Disease"/>
            <person name="Wu L."/>
            <person name="Ma J."/>
        </authorList>
    </citation>
    <scope>NUCLEOTIDE SEQUENCE [LARGE SCALE GENOMIC DNA]</scope>
    <source>
        <strain evidence="3">JCM 30742</strain>
    </source>
</reference>
<accession>A0ABP7D7V2</accession>
<name>A0ABP7D7V2_9MICC</name>
<evidence type="ECO:0000313" key="2">
    <source>
        <dbReference type="EMBL" id="GAA3699937.1"/>
    </source>
</evidence>